<gene>
    <name evidence="11" type="ORF">GA0061080_10357</name>
</gene>
<protein>
    <recommendedName>
        <fullName evidence="2">site-specific DNA-methyltransferase (adenine-specific)</fullName>
        <ecNumber evidence="2">2.1.1.72</ecNumber>
    </recommendedName>
</protein>
<keyword evidence="12" id="KW-1185">Reference proteome</keyword>
<dbReference type="PANTHER" id="PTHR42933">
    <property type="entry name" value="SLR6095 PROTEIN"/>
    <property type="match status" value="1"/>
</dbReference>
<dbReference type="GO" id="GO:0003677">
    <property type="term" value="F:DNA binding"/>
    <property type="evidence" value="ECO:0007669"/>
    <property type="project" value="InterPro"/>
</dbReference>
<dbReference type="Pfam" id="PF12161">
    <property type="entry name" value="HsdM_N"/>
    <property type="match status" value="1"/>
</dbReference>
<evidence type="ECO:0000256" key="4">
    <source>
        <dbReference type="ARBA" id="ARBA00022679"/>
    </source>
</evidence>
<dbReference type="NCBIfam" id="TIGR00497">
    <property type="entry name" value="hsdM"/>
    <property type="match status" value="1"/>
</dbReference>
<evidence type="ECO:0000313" key="12">
    <source>
        <dbReference type="Proteomes" id="UP000199698"/>
    </source>
</evidence>
<dbReference type="SUPFAM" id="SSF53335">
    <property type="entry name" value="S-adenosyl-L-methionine-dependent methyltransferases"/>
    <property type="match status" value="1"/>
</dbReference>
<dbReference type="Pfam" id="PF02384">
    <property type="entry name" value="N6_Mtase"/>
    <property type="match status" value="1"/>
</dbReference>
<accession>A0A1C4CCX9</accession>
<dbReference type="Gene3D" id="3.40.50.150">
    <property type="entry name" value="Vaccinia Virus protein VP39"/>
    <property type="match status" value="1"/>
</dbReference>
<organism evidence="11 12">
    <name type="scientific">Gilliamella intestini</name>
    <dbReference type="NCBI Taxonomy" id="1798183"/>
    <lineage>
        <taxon>Bacteria</taxon>
        <taxon>Pseudomonadati</taxon>
        <taxon>Pseudomonadota</taxon>
        <taxon>Gammaproteobacteria</taxon>
        <taxon>Orbales</taxon>
        <taxon>Orbaceae</taxon>
        <taxon>Gilliamella</taxon>
    </lineage>
</organism>
<dbReference type="EMBL" id="FMBA01000035">
    <property type="protein sequence ID" value="SCC16898.1"/>
    <property type="molecule type" value="Genomic_DNA"/>
</dbReference>
<reference evidence="12" key="1">
    <citation type="submission" date="2016-08" db="EMBL/GenBank/DDBJ databases">
        <authorList>
            <person name="Varghese N."/>
            <person name="Submissions Spin"/>
        </authorList>
    </citation>
    <scope>NUCLEOTIDE SEQUENCE [LARGE SCALE GENOMIC DNA]</scope>
    <source>
        <strain evidence="12">R-53144</strain>
    </source>
</reference>
<feature type="domain" description="N6 adenine-specific DNA methyltransferase N-terminal" evidence="10">
    <location>
        <begin position="18"/>
        <end position="165"/>
    </location>
</feature>
<dbReference type="InterPro" id="IPR002052">
    <property type="entry name" value="DNA_methylase_N6_adenine_CS"/>
</dbReference>
<dbReference type="GO" id="GO:0032259">
    <property type="term" value="P:methylation"/>
    <property type="evidence" value="ECO:0007669"/>
    <property type="project" value="UniProtKB-KW"/>
</dbReference>
<dbReference type="EC" id="2.1.1.72" evidence="2"/>
<dbReference type="InterPro" id="IPR038333">
    <property type="entry name" value="T1MK-like_N_sf"/>
</dbReference>
<proteinExistence type="inferred from homology"/>
<dbReference type="GO" id="GO:0008170">
    <property type="term" value="F:N-methyltransferase activity"/>
    <property type="evidence" value="ECO:0007669"/>
    <property type="project" value="InterPro"/>
</dbReference>
<dbReference type="InterPro" id="IPR003356">
    <property type="entry name" value="DNA_methylase_A-5"/>
</dbReference>
<dbReference type="Proteomes" id="UP000199698">
    <property type="component" value="Unassembled WGS sequence"/>
</dbReference>
<comment type="similarity">
    <text evidence="1">Belongs to the N(4)/N(6)-methyltransferase family.</text>
</comment>
<keyword evidence="3" id="KW-0489">Methyltransferase</keyword>
<dbReference type="InterPro" id="IPR022749">
    <property type="entry name" value="D12N6_MeTrfase_N"/>
</dbReference>
<evidence type="ECO:0000256" key="8">
    <source>
        <dbReference type="SAM" id="Coils"/>
    </source>
</evidence>
<dbReference type="PROSITE" id="PS00092">
    <property type="entry name" value="N6_MTASE"/>
    <property type="match status" value="1"/>
</dbReference>
<dbReference type="AlphaFoldDB" id="A0A1C4CCX9"/>
<evidence type="ECO:0000256" key="3">
    <source>
        <dbReference type="ARBA" id="ARBA00022603"/>
    </source>
</evidence>
<feature type="coiled-coil region" evidence="8">
    <location>
        <begin position="491"/>
        <end position="518"/>
    </location>
</feature>
<dbReference type="PRINTS" id="PR00507">
    <property type="entry name" value="N12N6MTFRASE"/>
</dbReference>
<evidence type="ECO:0000259" key="9">
    <source>
        <dbReference type="Pfam" id="PF02384"/>
    </source>
</evidence>
<keyword evidence="8" id="KW-0175">Coiled coil</keyword>
<feature type="domain" description="DNA methylase adenine-specific" evidence="9">
    <location>
        <begin position="179"/>
        <end position="487"/>
    </location>
</feature>
<keyword evidence="5" id="KW-0949">S-adenosyl-L-methionine</keyword>
<dbReference type="GO" id="GO:0009307">
    <property type="term" value="P:DNA restriction-modification system"/>
    <property type="evidence" value="ECO:0007669"/>
    <property type="project" value="UniProtKB-KW"/>
</dbReference>
<keyword evidence="4" id="KW-0808">Transferase</keyword>
<evidence type="ECO:0000256" key="5">
    <source>
        <dbReference type="ARBA" id="ARBA00022691"/>
    </source>
</evidence>
<dbReference type="InterPro" id="IPR004546">
    <property type="entry name" value="Restrct_endonuc_T1M"/>
</dbReference>
<dbReference type="GO" id="GO:0009007">
    <property type="term" value="F:site-specific DNA-methyltransferase (adenine-specific) activity"/>
    <property type="evidence" value="ECO:0007669"/>
    <property type="project" value="UniProtKB-EC"/>
</dbReference>
<sequence length="521" mass="58316">MTSNNAKSITETQQRDQLQRQIWKIADEVRGAVDGWDFKQYVLGSLFYRFISENFANYIEGGDESIDYSTLSDDVITDEVKKDAIKTKGYFIYPSQLFCKMVAQANTNPSLNTDLANIFNAIETSAIGYSSESDIKGLFADFDTTSNRLGNTVADKNKRLAAVLNGVAELDFGDFADNKIDLFGDAYEYLISNYASNAGKSGGEFFTPPNVSKLISQLALHNQKKVNKIYDPAAGSGSLLLQAKKQFDEHIIEDGFFGQEINHTTYNLARMNMFLHNINYDKFEIALGDTLLNPKFGDEKLFDAIVSNPPYSIKWIGSDDPTLINDDRYAPAGVLAPKSKADFAFIMHALSYLSDRGRAAIVTFPGIFYRGGAEQKIRKYLIDNHYIETVISLAPNLFYGTSIAVNILVLAKNKTVKTTQFIDASKLFKKETNNNVLTDEHIQQIMQVFASKQDIEYFAKSVDNQTIADNDYNLAVSSYVEAEDTREVIDIKQLNANIAETVKKINTLRADIDEIIKEIEA</sequence>
<evidence type="ECO:0000259" key="10">
    <source>
        <dbReference type="Pfam" id="PF12161"/>
    </source>
</evidence>
<keyword evidence="6" id="KW-0680">Restriction system</keyword>
<evidence type="ECO:0000256" key="7">
    <source>
        <dbReference type="ARBA" id="ARBA00047942"/>
    </source>
</evidence>
<dbReference type="PANTHER" id="PTHR42933:SF1">
    <property type="entry name" value="SITE-SPECIFIC DNA-METHYLTRANSFERASE (ADENINE-SPECIFIC)"/>
    <property type="match status" value="1"/>
</dbReference>
<dbReference type="InterPro" id="IPR051537">
    <property type="entry name" value="DNA_Adenine_Mtase"/>
</dbReference>
<comment type="catalytic activity">
    <reaction evidence="7">
        <text>a 2'-deoxyadenosine in DNA + S-adenosyl-L-methionine = an N(6)-methyl-2'-deoxyadenosine in DNA + S-adenosyl-L-homocysteine + H(+)</text>
        <dbReference type="Rhea" id="RHEA:15197"/>
        <dbReference type="Rhea" id="RHEA-COMP:12418"/>
        <dbReference type="Rhea" id="RHEA-COMP:12419"/>
        <dbReference type="ChEBI" id="CHEBI:15378"/>
        <dbReference type="ChEBI" id="CHEBI:57856"/>
        <dbReference type="ChEBI" id="CHEBI:59789"/>
        <dbReference type="ChEBI" id="CHEBI:90615"/>
        <dbReference type="ChEBI" id="CHEBI:90616"/>
        <dbReference type="EC" id="2.1.1.72"/>
    </reaction>
</comment>
<dbReference type="InterPro" id="IPR029063">
    <property type="entry name" value="SAM-dependent_MTases_sf"/>
</dbReference>
<dbReference type="STRING" id="1798183.GA0061080_10357"/>
<evidence type="ECO:0000313" key="11">
    <source>
        <dbReference type="EMBL" id="SCC16898.1"/>
    </source>
</evidence>
<dbReference type="Gene3D" id="1.20.1260.30">
    <property type="match status" value="1"/>
</dbReference>
<name>A0A1C4CCX9_9GAMM</name>
<dbReference type="CDD" id="cd02440">
    <property type="entry name" value="AdoMet_MTases"/>
    <property type="match status" value="1"/>
</dbReference>
<evidence type="ECO:0000256" key="2">
    <source>
        <dbReference type="ARBA" id="ARBA00011900"/>
    </source>
</evidence>
<evidence type="ECO:0000256" key="6">
    <source>
        <dbReference type="ARBA" id="ARBA00022747"/>
    </source>
</evidence>
<evidence type="ECO:0000256" key="1">
    <source>
        <dbReference type="ARBA" id="ARBA00006594"/>
    </source>
</evidence>